<proteinExistence type="inferred from homology"/>
<dbReference type="Gene3D" id="3.30.200.20">
    <property type="entry name" value="Phosphorylase Kinase, domain 1"/>
    <property type="match status" value="1"/>
</dbReference>
<feature type="binding site" evidence="13">
    <location>
        <position position="479"/>
    </location>
    <ligand>
        <name>ATP</name>
        <dbReference type="ChEBI" id="CHEBI:30616"/>
    </ligand>
</feature>
<evidence type="ECO:0000256" key="12">
    <source>
        <dbReference type="ARBA" id="ARBA00023180"/>
    </source>
</evidence>
<evidence type="ECO:0000256" key="2">
    <source>
        <dbReference type="ARBA" id="ARBA00008536"/>
    </source>
</evidence>
<evidence type="ECO:0000256" key="5">
    <source>
        <dbReference type="ARBA" id="ARBA00022692"/>
    </source>
</evidence>
<comment type="caution">
    <text evidence="16">The sequence shown here is derived from an EMBL/GenBank/DDBJ whole genome shotgun (WGS) entry which is preliminary data.</text>
</comment>
<feature type="domain" description="Protein kinase" evidence="15">
    <location>
        <begin position="451"/>
        <end position="726"/>
    </location>
</feature>
<dbReference type="InterPro" id="IPR008266">
    <property type="entry name" value="Tyr_kinase_AS"/>
</dbReference>
<evidence type="ECO:0000256" key="14">
    <source>
        <dbReference type="SAM" id="MobiDB-lite"/>
    </source>
</evidence>
<dbReference type="PANTHER" id="PTHR47989">
    <property type="entry name" value="OS01G0750732 PROTEIN"/>
    <property type="match status" value="1"/>
</dbReference>
<keyword evidence="6" id="KW-0732">Signal</keyword>
<feature type="region of interest" description="Disordered" evidence="14">
    <location>
        <begin position="162"/>
        <end position="229"/>
    </location>
</feature>
<feature type="compositionally biased region" description="Polar residues" evidence="14">
    <location>
        <begin position="293"/>
        <end position="303"/>
    </location>
</feature>
<keyword evidence="7 13" id="KW-0547">Nucleotide-binding</keyword>
<dbReference type="PROSITE" id="PS00107">
    <property type="entry name" value="PROTEIN_KINASE_ATP"/>
    <property type="match status" value="1"/>
</dbReference>
<dbReference type="GO" id="GO:0002229">
    <property type="term" value="P:defense response to oomycetes"/>
    <property type="evidence" value="ECO:0007669"/>
    <property type="project" value="UniProtKB-ARBA"/>
</dbReference>
<keyword evidence="12" id="KW-0325">Glycoprotein</keyword>
<reference evidence="16 17" key="1">
    <citation type="journal article" date="2020" name="Nat. Food">
        <title>A phased Vanilla planifolia genome enables genetic improvement of flavour and production.</title>
        <authorList>
            <person name="Hasing T."/>
            <person name="Tang H."/>
            <person name="Brym M."/>
            <person name="Khazi F."/>
            <person name="Huang T."/>
            <person name="Chambers A.H."/>
        </authorList>
    </citation>
    <scope>NUCLEOTIDE SEQUENCE [LARGE SCALE GENOMIC DNA]</scope>
    <source>
        <tissue evidence="16">Leaf</tissue>
    </source>
</reference>
<evidence type="ECO:0000313" key="16">
    <source>
        <dbReference type="EMBL" id="KAG0501607.1"/>
    </source>
</evidence>
<evidence type="ECO:0000256" key="6">
    <source>
        <dbReference type="ARBA" id="ARBA00022729"/>
    </source>
</evidence>
<feature type="compositionally biased region" description="Polar residues" evidence="14">
    <location>
        <begin position="362"/>
        <end position="372"/>
    </location>
</feature>
<dbReference type="PANTHER" id="PTHR47989:SF37">
    <property type="entry name" value="INACTIVE PROTEIN KINASE SELMODRAFT_444075"/>
    <property type="match status" value="1"/>
</dbReference>
<evidence type="ECO:0000256" key="3">
    <source>
        <dbReference type="ARBA" id="ARBA00010217"/>
    </source>
</evidence>
<organism evidence="16 17">
    <name type="scientific">Vanilla planifolia</name>
    <name type="common">Vanilla</name>
    <dbReference type="NCBI Taxonomy" id="51239"/>
    <lineage>
        <taxon>Eukaryota</taxon>
        <taxon>Viridiplantae</taxon>
        <taxon>Streptophyta</taxon>
        <taxon>Embryophyta</taxon>
        <taxon>Tracheophyta</taxon>
        <taxon>Spermatophyta</taxon>
        <taxon>Magnoliopsida</taxon>
        <taxon>Liliopsida</taxon>
        <taxon>Asparagales</taxon>
        <taxon>Orchidaceae</taxon>
        <taxon>Vanilloideae</taxon>
        <taxon>Vanilleae</taxon>
        <taxon>Vanilla</taxon>
    </lineage>
</organism>
<dbReference type="Gene3D" id="1.10.510.10">
    <property type="entry name" value="Transferase(Phosphotransferase) domain 1"/>
    <property type="match status" value="1"/>
</dbReference>
<feature type="region of interest" description="Disordered" evidence="14">
    <location>
        <begin position="257"/>
        <end position="391"/>
    </location>
</feature>
<dbReference type="AlphaFoldDB" id="A0A835VJW4"/>
<accession>A0A835VJW4</accession>
<dbReference type="Proteomes" id="UP000639772">
    <property type="component" value="Chromosome 1"/>
</dbReference>
<sequence length="748" mass="84157">MIEDLCRKQRVEHVKGKVEICRDTCIDYIADIAEEYNANWVILDWNLKESASYLSGLNCNIVLANHANPKTLKFINPMPTSTPIEENDDEHKGVEEARHKNQCRRSIKRTPISAGTSTPAQERYTLSYHPTVYQKESKVAQNFSNKGVARTKTIATTTEVKGRRSLDSLSKRSKHRINIASSPVRKGNREQEDRVNQNSHPIVQQEESEVTQEMSTNNHRSIKMTTNAGQLKGRRSLDSLFKQNKQRINTSSTFTYFDTSTTRPKEKTLLSPHLLLNQGEIRNTPKLPRNYPASKNTSTSTRQARGRGPLLPLSRPSKQSISMSSNSDNKSTTDQEDSITLRSHPIVHNNESVVTPKIPTKNLASTKTNNATRAKGKRPSGTLTRRSKNKPVASARILENTSTIGRAMPVTVKQLPTPPPLCSFCKHKAPEHSKPPRRFSREEVEEATNGYIDANFLGEGGFGSVYRGVLKDGQVVAVKRHRAAGLQGATEFCTEVEVLSCVQHRNLVKLLGYCVEEEWLLIYEYACNGSLDKQLHGNSGHVVIEWKHRQKVAVGSARGLRYLHEDCRVGCIIHRDFRPKNILLTHDFEPMVGDFGLARWQVKDQSAEETRIIGALGYLAPEYLQTGKITEKTDVYAYGVMLMELITGVKALELNKREWQKNLHKLVNSPLENAFAHELIDSRLEGRYDARETECMMHVAALCISTDPDMRPCMSKRFGYAQSTQVGRIARGRYVLAHVAHGAVTRSL</sequence>
<dbReference type="PROSITE" id="PS00109">
    <property type="entry name" value="PROTEIN_KINASE_TYR"/>
    <property type="match status" value="1"/>
</dbReference>
<dbReference type="FunFam" id="3.30.200.20:FF:000162">
    <property type="entry name" value="Adenine nucleotide alpha hydrolase-like domain kinase"/>
    <property type="match status" value="1"/>
</dbReference>
<keyword evidence="11" id="KW-0675">Receptor</keyword>
<dbReference type="SUPFAM" id="SSF56112">
    <property type="entry name" value="Protein kinase-like (PK-like)"/>
    <property type="match status" value="1"/>
</dbReference>
<keyword evidence="10" id="KW-0472">Membrane</keyword>
<dbReference type="GO" id="GO:0005524">
    <property type="term" value="F:ATP binding"/>
    <property type="evidence" value="ECO:0007669"/>
    <property type="project" value="UniProtKB-UniRule"/>
</dbReference>
<evidence type="ECO:0000256" key="8">
    <source>
        <dbReference type="ARBA" id="ARBA00022840"/>
    </source>
</evidence>
<dbReference type="GO" id="GO:0005886">
    <property type="term" value="C:plasma membrane"/>
    <property type="evidence" value="ECO:0007669"/>
    <property type="project" value="UniProtKB-SubCell"/>
</dbReference>
<evidence type="ECO:0000313" key="17">
    <source>
        <dbReference type="Proteomes" id="UP000639772"/>
    </source>
</evidence>
<comment type="similarity">
    <text evidence="3">In the C-terminal section; belongs to the protein kinase superfamily. Ser/Thr protein kinase family.</text>
</comment>
<dbReference type="PROSITE" id="PS50011">
    <property type="entry name" value="PROTEIN_KINASE_DOM"/>
    <property type="match status" value="1"/>
</dbReference>
<dbReference type="OrthoDB" id="1857192at2759"/>
<evidence type="ECO:0000259" key="15">
    <source>
        <dbReference type="PROSITE" id="PS50011"/>
    </source>
</evidence>
<feature type="compositionally biased region" description="Low complexity" evidence="14">
    <location>
        <begin position="317"/>
        <end position="332"/>
    </location>
</feature>
<dbReference type="GO" id="GO:0004672">
    <property type="term" value="F:protein kinase activity"/>
    <property type="evidence" value="ECO:0007669"/>
    <property type="project" value="InterPro"/>
</dbReference>
<keyword evidence="5" id="KW-0812">Transmembrane</keyword>
<gene>
    <name evidence="16" type="ORF">HPP92_001679</name>
</gene>
<comment type="subcellular location">
    <subcellularLocation>
        <location evidence="1">Cell membrane</location>
        <topology evidence="1">Single-pass type I membrane protein</topology>
    </subcellularLocation>
</comment>
<name>A0A835VJW4_VANPL</name>
<evidence type="ECO:0000256" key="11">
    <source>
        <dbReference type="ARBA" id="ARBA00023170"/>
    </source>
</evidence>
<feature type="compositionally biased region" description="Polar residues" evidence="14">
    <location>
        <begin position="211"/>
        <end position="229"/>
    </location>
</feature>
<dbReference type="InterPro" id="IPR011009">
    <property type="entry name" value="Kinase-like_dom_sf"/>
</dbReference>
<dbReference type="FunFam" id="1.10.510.10:FF:000240">
    <property type="entry name" value="Lectin-domain containing receptor kinase A4.3"/>
    <property type="match status" value="1"/>
</dbReference>
<evidence type="ECO:0000256" key="7">
    <source>
        <dbReference type="ARBA" id="ARBA00022741"/>
    </source>
</evidence>
<protein>
    <recommendedName>
        <fullName evidence="15">Protein kinase domain-containing protein</fullName>
    </recommendedName>
</protein>
<evidence type="ECO:0000256" key="4">
    <source>
        <dbReference type="ARBA" id="ARBA00022475"/>
    </source>
</evidence>
<evidence type="ECO:0000256" key="9">
    <source>
        <dbReference type="ARBA" id="ARBA00022989"/>
    </source>
</evidence>
<dbReference type="InterPro" id="IPR017441">
    <property type="entry name" value="Protein_kinase_ATP_BS"/>
</dbReference>
<evidence type="ECO:0000256" key="13">
    <source>
        <dbReference type="PROSITE-ProRule" id="PRU10141"/>
    </source>
</evidence>
<keyword evidence="8 13" id="KW-0067">ATP-binding</keyword>
<evidence type="ECO:0000256" key="1">
    <source>
        <dbReference type="ARBA" id="ARBA00004251"/>
    </source>
</evidence>
<keyword evidence="9" id="KW-1133">Transmembrane helix</keyword>
<dbReference type="Pfam" id="PF07714">
    <property type="entry name" value="PK_Tyr_Ser-Thr"/>
    <property type="match status" value="1"/>
</dbReference>
<keyword evidence="4" id="KW-1003">Cell membrane</keyword>
<dbReference type="InterPro" id="IPR001245">
    <property type="entry name" value="Ser-Thr/Tyr_kinase_cat_dom"/>
</dbReference>
<dbReference type="InterPro" id="IPR000719">
    <property type="entry name" value="Prot_kinase_dom"/>
</dbReference>
<comment type="similarity">
    <text evidence="2">In the N-terminal section; belongs to the leguminous lectin family.</text>
</comment>
<dbReference type="EMBL" id="JADCNM010000001">
    <property type="protein sequence ID" value="KAG0501607.1"/>
    <property type="molecule type" value="Genomic_DNA"/>
</dbReference>
<evidence type="ECO:0000256" key="10">
    <source>
        <dbReference type="ARBA" id="ARBA00023136"/>
    </source>
</evidence>